<keyword evidence="11" id="KW-1185">Reference proteome</keyword>
<evidence type="ECO:0000256" key="7">
    <source>
        <dbReference type="SAM" id="MobiDB-lite"/>
    </source>
</evidence>
<dbReference type="InterPro" id="IPR036259">
    <property type="entry name" value="MFS_trans_sf"/>
</dbReference>
<evidence type="ECO:0000259" key="9">
    <source>
        <dbReference type="PROSITE" id="PS50850"/>
    </source>
</evidence>
<dbReference type="AlphaFoldDB" id="A0A0G4EIJ8"/>
<feature type="transmembrane region" description="Helical" evidence="8">
    <location>
        <begin position="280"/>
        <end position="302"/>
    </location>
</feature>
<evidence type="ECO:0000256" key="2">
    <source>
        <dbReference type="ARBA" id="ARBA00022448"/>
    </source>
</evidence>
<dbReference type="PANTHER" id="PTHR23517">
    <property type="entry name" value="RESISTANCE PROTEIN MDTM, PUTATIVE-RELATED-RELATED"/>
    <property type="match status" value="1"/>
</dbReference>
<feature type="transmembrane region" description="Helical" evidence="8">
    <location>
        <begin position="73"/>
        <end position="91"/>
    </location>
</feature>
<feature type="transmembrane region" description="Helical" evidence="8">
    <location>
        <begin position="243"/>
        <end position="260"/>
    </location>
</feature>
<evidence type="ECO:0000256" key="3">
    <source>
        <dbReference type="ARBA" id="ARBA00022475"/>
    </source>
</evidence>
<feature type="transmembrane region" description="Helical" evidence="8">
    <location>
        <begin position="309"/>
        <end position="326"/>
    </location>
</feature>
<evidence type="ECO:0000256" key="1">
    <source>
        <dbReference type="ARBA" id="ARBA00004651"/>
    </source>
</evidence>
<keyword evidence="5 8" id="KW-1133">Transmembrane helix</keyword>
<accession>A0A0G4EIJ8</accession>
<evidence type="ECO:0000256" key="8">
    <source>
        <dbReference type="SAM" id="Phobius"/>
    </source>
</evidence>
<evidence type="ECO:0000256" key="4">
    <source>
        <dbReference type="ARBA" id="ARBA00022692"/>
    </source>
</evidence>
<feature type="transmembrane region" description="Helical" evidence="8">
    <location>
        <begin position="369"/>
        <end position="391"/>
    </location>
</feature>
<dbReference type="Pfam" id="PF07690">
    <property type="entry name" value="MFS_1"/>
    <property type="match status" value="1"/>
</dbReference>
<dbReference type="GO" id="GO:0022857">
    <property type="term" value="F:transmembrane transporter activity"/>
    <property type="evidence" value="ECO:0007669"/>
    <property type="project" value="InterPro"/>
</dbReference>
<feature type="transmembrane region" description="Helical" evidence="8">
    <location>
        <begin position="97"/>
        <end position="120"/>
    </location>
</feature>
<name>A0A0G4EIJ8_VITBC</name>
<dbReference type="EMBL" id="CDMY01000239">
    <property type="protein sequence ID" value="CEL95828.1"/>
    <property type="molecule type" value="Genomic_DNA"/>
</dbReference>
<feature type="transmembrane region" description="Helical" evidence="8">
    <location>
        <begin position="406"/>
        <end position="426"/>
    </location>
</feature>
<gene>
    <name evidence="10" type="ORF">Vbra_3833</name>
</gene>
<feature type="region of interest" description="Disordered" evidence="7">
    <location>
        <begin position="514"/>
        <end position="548"/>
    </location>
</feature>
<comment type="subcellular location">
    <subcellularLocation>
        <location evidence="1">Cell membrane</location>
        <topology evidence="1">Multi-pass membrane protein</topology>
    </subcellularLocation>
</comment>
<proteinExistence type="predicted"/>
<feature type="compositionally biased region" description="Basic and acidic residues" evidence="7">
    <location>
        <begin position="523"/>
        <end position="534"/>
    </location>
</feature>
<dbReference type="InterPro" id="IPR020846">
    <property type="entry name" value="MFS_dom"/>
</dbReference>
<reference evidence="10 11" key="1">
    <citation type="submission" date="2014-11" db="EMBL/GenBank/DDBJ databases">
        <authorList>
            <person name="Zhu J."/>
            <person name="Qi W."/>
            <person name="Song R."/>
        </authorList>
    </citation>
    <scope>NUCLEOTIDE SEQUENCE [LARGE SCALE GENOMIC DNA]</scope>
</reference>
<dbReference type="SUPFAM" id="SSF103473">
    <property type="entry name" value="MFS general substrate transporter"/>
    <property type="match status" value="1"/>
</dbReference>
<evidence type="ECO:0000313" key="10">
    <source>
        <dbReference type="EMBL" id="CEL95828.1"/>
    </source>
</evidence>
<dbReference type="Proteomes" id="UP000041254">
    <property type="component" value="Unassembled WGS sequence"/>
</dbReference>
<keyword evidence="3" id="KW-1003">Cell membrane</keyword>
<feature type="transmembrane region" description="Helical" evidence="8">
    <location>
        <begin position="332"/>
        <end position="349"/>
    </location>
</feature>
<keyword evidence="6 8" id="KW-0472">Membrane</keyword>
<dbReference type="PROSITE" id="PS50850">
    <property type="entry name" value="MFS"/>
    <property type="match status" value="1"/>
</dbReference>
<feature type="domain" description="Major facilitator superfamily (MFS) profile" evidence="9">
    <location>
        <begin position="7"/>
        <end position="430"/>
    </location>
</feature>
<dbReference type="InParanoid" id="A0A0G4EIJ8"/>
<feature type="transmembrane region" description="Helical" evidence="8">
    <location>
        <begin position="45"/>
        <end position="66"/>
    </location>
</feature>
<keyword evidence="2" id="KW-0813">Transport</keyword>
<dbReference type="PhylomeDB" id="A0A0G4EIJ8"/>
<evidence type="ECO:0000313" key="11">
    <source>
        <dbReference type="Proteomes" id="UP000041254"/>
    </source>
</evidence>
<evidence type="ECO:0000256" key="5">
    <source>
        <dbReference type="ARBA" id="ARBA00022989"/>
    </source>
</evidence>
<sequence length="625" mass="68417">MAHCPRELWLIFLLKYLESYAYFVFSYTLILFLSDEFGFTDEEAGLAYGIFGMLVSVYGFVIGIIIDILGVKWSLVGGTAILFCSRLMLTFTTDVHVLTLILFTALPVGSAMGIPVMQIGIRRYTDEGNRSLGYSIFYVMMNLAAICAAPAIDAFHEAFPTGVAIAFGARTYRISSFRLLIFTGAVMTLVSFGISLTCMREVSMSPQGLVYRDTGREKATRDTNTQQKGPFGAFKDVLNHPSFWRFFLLVVLLLGVRIIYRHLDATFPKYMVREFGKDVMFGSIIAINPLCVAIVVPLLAPLNMRLHPLQMIIVGASLSALSPFLLAMGHTYTTAIGFVTLLSLGEAIWSPRFYEYTVTIAEKGREGTYMALASTPMFMATLVTGAMSGWLLDTFCPETGSRHSEMMWFIVGCVSITSPLGMVLLYEIIEEKAHRVHSASSVQLKLTADEREQESLPSDSRHVDGLLKSSNSVPRLSAYATLPSTVTATDLSTSITTEEPVAVVTTATTEKTGLLAFPPTSNKRRDNHSANDHHHLIHRRRADDTQTAAAPIEAIIPDPLYSKYDKGPADTVKAVAGRPPCPHGVSFNSTAPATDESEMLESGTGGSGESFGYPLAAHKLVDRCA</sequence>
<feature type="transmembrane region" description="Helical" evidence="8">
    <location>
        <begin position="179"/>
        <end position="199"/>
    </location>
</feature>
<feature type="transmembrane region" description="Helical" evidence="8">
    <location>
        <begin position="12"/>
        <end position="33"/>
    </location>
</feature>
<feature type="region of interest" description="Disordered" evidence="7">
    <location>
        <begin position="583"/>
        <end position="612"/>
    </location>
</feature>
<evidence type="ECO:0000256" key="6">
    <source>
        <dbReference type="ARBA" id="ARBA00023136"/>
    </source>
</evidence>
<feature type="transmembrane region" description="Helical" evidence="8">
    <location>
        <begin position="132"/>
        <end position="152"/>
    </location>
</feature>
<dbReference type="VEuPathDB" id="CryptoDB:Vbra_3833"/>
<dbReference type="GO" id="GO:0005886">
    <property type="term" value="C:plasma membrane"/>
    <property type="evidence" value="ECO:0007669"/>
    <property type="project" value="UniProtKB-SubCell"/>
</dbReference>
<dbReference type="Gene3D" id="1.20.1250.20">
    <property type="entry name" value="MFS general substrate transporter like domains"/>
    <property type="match status" value="1"/>
</dbReference>
<dbReference type="InterPro" id="IPR050171">
    <property type="entry name" value="MFS_Transporters"/>
</dbReference>
<organism evidence="10 11">
    <name type="scientific">Vitrella brassicaformis (strain CCMP3155)</name>
    <dbReference type="NCBI Taxonomy" id="1169540"/>
    <lineage>
        <taxon>Eukaryota</taxon>
        <taxon>Sar</taxon>
        <taxon>Alveolata</taxon>
        <taxon>Colpodellida</taxon>
        <taxon>Vitrellaceae</taxon>
        <taxon>Vitrella</taxon>
    </lineage>
</organism>
<dbReference type="OMA" id="EAMWQPR"/>
<dbReference type="InterPro" id="IPR011701">
    <property type="entry name" value="MFS"/>
</dbReference>
<protein>
    <recommendedName>
        <fullName evidence="9">Major facilitator superfamily (MFS) profile domain-containing protein</fullName>
    </recommendedName>
</protein>
<dbReference type="PANTHER" id="PTHR23517:SF3">
    <property type="entry name" value="INTEGRAL MEMBRANE TRANSPORT PROTEIN"/>
    <property type="match status" value="1"/>
</dbReference>
<keyword evidence="4 8" id="KW-0812">Transmembrane</keyword>
<dbReference type="OrthoDB" id="566532at2759"/>